<dbReference type="PANTHER" id="PTHR45772">
    <property type="entry name" value="CONSERVED COMPONENT OF ABC TRANSPORTER FOR NATURAL AMINO ACIDS-RELATED"/>
    <property type="match status" value="1"/>
</dbReference>
<proteinExistence type="predicted"/>
<dbReference type="InterPro" id="IPR051120">
    <property type="entry name" value="ABC_AA/LPS_Transport"/>
</dbReference>
<keyword evidence="2" id="KW-0547">Nucleotide-binding</keyword>
<gene>
    <name evidence="5" type="ORF">OOZ53_25260</name>
</gene>
<dbReference type="EMBL" id="JAPJZH010000028">
    <property type="protein sequence ID" value="MDA4848690.1"/>
    <property type="molecule type" value="Genomic_DNA"/>
</dbReference>
<dbReference type="RefSeq" id="WP_271092566.1">
    <property type="nucleotide sequence ID" value="NZ_JAPJZH010000028.1"/>
</dbReference>
<accession>A0ABT4VVF5</accession>
<dbReference type="PANTHER" id="PTHR45772:SF8">
    <property type="entry name" value="HIGH-AFFINITY BRANCHED-CHAIN AMINO ACID TRANSPORT ATP-BINDING PROTEIN"/>
    <property type="match status" value="1"/>
</dbReference>
<dbReference type="CDD" id="cd03219">
    <property type="entry name" value="ABC_Mj1267_LivG_branched"/>
    <property type="match status" value="1"/>
</dbReference>
<evidence type="ECO:0000259" key="4">
    <source>
        <dbReference type="PROSITE" id="PS50893"/>
    </source>
</evidence>
<comment type="caution">
    <text evidence="5">The sequence shown here is derived from an EMBL/GenBank/DDBJ whole genome shotgun (WGS) entry which is preliminary data.</text>
</comment>
<dbReference type="Proteomes" id="UP001148313">
    <property type="component" value="Unassembled WGS sequence"/>
</dbReference>
<dbReference type="Pfam" id="PF00005">
    <property type="entry name" value="ABC_tran"/>
    <property type="match status" value="1"/>
</dbReference>
<protein>
    <submittedName>
        <fullName evidence="5">ATP-binding cassette domain-containing protein</fullName>
    </submittedName>
</protein>
<keyword evidence="6" id="KW-1185">Reference proteome</keyword>
<dbReference type="GO" id="GO:0005524">
    <property type="term" value="F:ATP binding"/>
    <property type="evidence" value="ECO:0007669"/>
    <property type="project" value="UniProtKB-KW"/>
</dbReference>
<evidence type="ECO:0000256" key="2">
    <source>
        <dbReference type="ARBA" id="ARBA00022741"/>
    </source>
</evidence>
<feature type="domain" description="ABC transporter" evidence="4">
    <location>
        <begin position="8"/>
        <end position="234"/>
    </location>
</feature>
<reference evidence="5" key="1">
    <citation type="submission" date="2022-11" db="EMBL/GenBank/DDBJ databases">
        <title>Hoeflea poritis sp. nov., isolated from scleractinian coral Porites lutea.</title>
        <authorList>
            <person name="Zhang G."/>
            <person name="Wei Q."/>
            <person name="Cai L."/>
        </authorList>
    </citation>
    <scope>NUCLEOTIDE SEQUENCE</scope>
    <source>
        <strain evidence="5">E7-10</strain>
    </source>
</reference>
<evidence type="ECO:0000256" key="1">
    <source>
        <dbReference type="ARBA" id="ARBA00022448"/>
    </source>
</evidence>
<keyword evidence="1" id="KW-0813">Transport</keyword>
<dbReference type="InterPro" id="IPR027417">
    <property type="entry name" value="P-loop_NTPase"/>
</dbReference>
<dbReference type="PROSITE" id="PS50893">
    <property type="entry name" value="ABC_TRANSPORTER_2"/>
    <property type="match status" value="1"/>
</dbReference>
<evidence type="ECO:0000256" key="3">
    <source>
        <dbReference type="ARBA" id="ARBA00022840"/>
    </source>
</evidence>
<dbReference type="SMART" id="SM00382">
    <property type="entry name" value="AAA"/>
    <property type="match status" value="1"/>
</dbReference>
<dbReference type="Gene3D" id="3.40.50.300">
    <property type="entry name" value="P-loop containing nucleotide triphosphate hydrolases"/>
    <property type="match status" value="1"/>
</dbReference>
<name>A0ABT4VVF5_9HYPH</name>
<evidence type="ECO:0000313" key="5">
    <source>
        <dbReference type="EMBL" id="MDA4848690.1"/>
    </source>
</evidence>
<organism evidence="5 6">
    <name type="scientific">Hoeflea poritis</name>
    <dbReference type="NCBI Taxonomy" id="2993659"/>
    <lineage>
        <taxon>Bacteria</taxon>
        <taxon>Pseudomonadati</taxon>
        <taxon>Pseudomonadota</taxon>
        <taxon>Alphaproteobacteria</taxon>
        <taxon>Hyphomicrobiales</taxon>
        <taxon>Rhizobiaceae</taxon>
        <taxon>Hoeflea</taxon>
    </lineage>
</organism>
<sequence length="235" mass="25380">MTVTIPLLSLRNVSRSFGTFKAVTDVSEDFGPEELNCIIGPNGAGKSTLLNMICGTLAVSSGSIHFGDESIGGMSGDKIARLGIARKFQVPSVFPSLSVVENFHVSASNALSANELDEILSTVNLSVDRDTTASELPHGKKQWLEIGMALSMQPKVLLLDEPTAGLSVDETRATSEFLRTLRGKVTVVVIEHDMAFVRDLKAHTMVLHHGKVIASGSFEDIENNDLVRDVYLGRR</sequence>
<evidence type="ECO:0000313" key="6">
    <source>
        <dbReference type="Proteomes" id="UP001148313"/>
    </source>
</evidence>
<dbReference type="InterPro" id="IPR003439">
    <property type="entry name" value="ABC_transporter-like_ATP-bd"/>
</dbReference>
<keyword evidence="3 5" id="KW-0067">ATP-binding</keyword>
<dbReference type="SUPFAM" id="SSF52540">
    <property type="entry name" value="P-loop containing nucleoside triphosphate hydrolases"/>
    <property type="match status" value="1"/>
</dbReference>
<dbReference type="InterPro" id="IPR003593">
    <property type="entry name" value="AAA+_ATPase"/>
</dbReference>